<sequence>MPPKDTTASSSSTATASNCATPRTLSDVIIWAYSLNDLLPDAKQRHEAIISNTSGNSGGDVVFSTPHEASIVTYSAVFAVAAAARGRPGIAVEKFGKGGRRKGGSVVGGNNGVGNGDLLREGEGVDFLVPGDSNGMVVDAGDSGGGGGDGESDAAGRKVVRCYDEGFAHVKRVYNHVVNKTAEQMDRLLDVVLKGEDKSVNCAGADFRIELEDEEGEVGGRAAAASSSSSSAATSASVSGSSGTAGYAEIHVHRFLTISSIPYYKYLDIPSTSSSRLQFSDASSNTSVLPYPTVTYLALRVIQRWLYNPLRIGEVLEEYEPNAHLYLLSNCKRQDRNSHPPPVATAKVIIEVARAADYLGIPSLARWSTTVLRKMCHGLNKCGGGGCRVMIPFVMGEVFGSGGMGLDEGFEAEVRVFLARNVESMWKRPVVMLDDGCLEELVEEFKGLHVGCGARYSGGDGGVEVVNGVAIRKQQQTTVQKKKKKVGKDEDEEEVVTKPLHWWHLYLDLNRVRISVMTSASGNAKRWMKMLLGPTMEHCVHEIARGFNDPRLSADLASKMGDGSFQKDVVVELLMMVSMSSVFDGVGLGEVGIPFEKPPLNRRTVKAVFEGIVNLRTWDGKDGEWGKAEKRVVDFLRREWMTIVASGERGQDGKTGFAGWRTAMLTVLSRKLRVSVDELLGKGENKAPFTVGSSRKGGGGRMVKDKFGNDVPVDTRNTRRTEVEEEEEGDTVTANAAGSSRAAALRPEAPAFMPSGSGSGPAEMQ</sequence>
<reference evidence="2 3" key="1">
    <citation type="submission" date="2019-10" db="EMBL/GenBank/DDBJ databases">
        <authorList>
            <person name="Palmer J.M."/>
        </authorList>
    </citation>
    <scope>NUCLEOTIDE SEQUENCE [LARGE SCALE GENOMIC DNA]</scope>
    <source>
        <strain evidence="2 3">TWF730</strain>
    </source>
</reference>
<protein>
    <recommendedName>
        <fullName evidence="4">BTB domain-containing protein</fullName>
    </recommendedName>
</protein>
<dbReference type="EMBL" id="JAVHNS010000007">
    <property type="protein sequence ID" value="KAK6348886.1"/>
    <property type="molecule type" value="Genomic_DNA"/>
</dbReference>
<comment type="caution">
    <text evidence="2">The sequence shown here is derived from an EMBL/GenBank/DDBJ whole genome shotgun (WGS) entry which is preliminary data.</text>
</comment>
<evidence type="ECO:0000256" key="1">
    <source>
        <dbReference type="SAM" id="MobiDB-lite"/>
    </source>
</evidence>
<dbReference type="Proteomes" id="UP001373714">
    <property type="component" value="Unassembled WGS sequence"/>
</dbReference>
<proteinExistence type="predicted"/>
<keyword evidence="3" id="KW-1185">Reference proteome</keyword>
<feature type="compositionally biased region" description="Low complexity" evidence="1">
    <location>
        <begin position="731"/>
        <end position="744"/>
    </location>
</feature>
<organism evidence="2 3">
    <name type="scientific">Orbilia blumenaviensis</name>
    <dbReference type="NCBI Taxonomy" id="1796055"/>
    <lineage>
        <taxon>Eukaryota</taxon>
        <taxon>Fungi</taxon>
        <taxon>Dikarya</taxon>
        <taxon>Ascomycota</taxon>
        <taxon>Pezizomycotina</taxon>
        <taxon>Orbiliomycetes</taxon>
        <taxon>Orbiliales</taxon>
        <taxon>Orbiliaceae</taxon>
        <taxon>Orbilia</taxon>
    </lineage>
</organism>
<feature type="region of interest" description="Disordered" evidence="1">
    <location>
        <begin position="690"/>
        <end position="765"/>
    </location>
</feature>
<evidence type="ECO:0008006" key="4">
    <source>
        <dbReference type="Google" id="ProtNLM"/>
    </source>
</evidence>
<evidence type="ECO:0000313" key="2">
    <source>
        <dbReference type="EMBL" id="KAK6348886.1"/>
    </source>
</evidence>
<accession>A0AAV9USC1</accession>
<gene>
    <name evidence="2" type="ORF">TWF730_009651</name>
</gene>
<dbReference type="AlphaFoldDB" id="A0AAV9USC1"/>
<evidence type="ECO:0000313" key="3">
    <source>
        <dbReference type="Proteomes" id="UP001373714"/>
    </source>
</evidence>
<name>A0AAV9USC1_9PEZI</name>